<proteinExistence type="predicted"/>
<dbReference type="AlphaFoldDB" id="A0A0F9V0W2"/>
<dbReference type="InterPro" id="IPR013325">
    <property type="entry name" value="RNA_pol_sigma_r2"/>
</dbReference>
<dbReference type="InterPro" id="IPR007627">
    <property type="entry name" value="RNA_pol_sigma70_r2"/>
</dbReference>
<dbReference type="Pfam" id="PF04542">
    <property type="entry name" value="Sigma70_r2"/>
    <property type="match status" value="1"/>
</dbReference>
<feature type="domain" description="RNA polymerase sigma-70 region 2" evidence="1">
    <location>
        <begin position="13"/>
        <end position="78"/>
    </location>
</feature>
<evidence type="ECO:0000313" key="2">
    <source>
        <dbReference type="EMBL" id="KKN98855.1"/>
    </source>
</evidence>
<dbReference type="Gene3D" id="1.10.1740.10">
    <property type="match status" value="1"/>
</dbReference>
<comment type="caution">
    <text evidence="2">The sequence shown here is derived from an EMBL/GenBank/DDBJ whole genome shotgun (WGS) entry which is preliminary data.</text>
</comment>
<dbReference type="SUPFAM" id="SSF88946">
    <property type="entry name" value="Sigma2 domain of RNA polymerase sigma factors"/>
    <property type="match status" value="1"/>
</dbReference>
<sequence length="184" mass="20948">MMRISQKLLNEAEPIIKRLAKSRSANGAFAYYERDDVFQEVWCMCLEALGRYDSEIGPVENYLVRHVTNRLKNLKRDKYFRPGSDPPTSGLARTRMNLVNALPLDGGDIAEQGVLLCSGKISVEPIEHSVCNETLLCIIRKLPEELRGPFEELICNNKVSIQLVDEIRQKVAEILSERESDVER</sequence>
<name>A0A0F9V0W2_9ZZZZ</name>
<accession>A0A0F9V0W2</accession>
<gene>
    <name evidence="2" type="ORF">LCGC14_0140960</name>
</gene>
<dbReference type="GO" id="GO:0006352">
    <property type="term" value="P:DNA-templated transcription initiation"/>
    <property type="evidence" value="ECO:0007669"/>
    <property type="project" value="InterPro"/>
</dbReference>
<protein>
    <recommendedName>
        <fullName evidence="1">RNA polymerase sigma-70 region 2 domain-containing protein</fullName>
    </recommendedName>
</protein>
<evidence type="ECO:0000259" key="1">
    <source>
        <dbReference type="Pfam" id="PF04542"/>
    </source>
</evidence>
<organism evidence="2">
    <name type="scientific">marine sediment metagenome</name>
    <dbReference type="NCBI Taxonomy" id="412755"/>
    <lineage>
        <taxon>unclassified sequences</taxon>
        <taxon>metagenomes</taxon>
        <taxon>ecological metagenomes</taxon>
    </lineage>
</organism>
<dbReference type="GO" id="GO:0003700">
    <property type="term" value="F:DNA-binding transcription factor activity"/>
    <property type="evidence" value="ECO:0007669"/>
    <property type="project" value="InterPro"/>
</dbReference>
<dbReference type="EMBL" id="LAZR01000049">
    <property type="protein sequence ID" value="KKN98855.1"/>
    <property type="molecule type" value="Genomic_DNA"/>
</dbReference>
<reference evidence="2" key="1">
    <citation type="journal article" date="2015" name="Nature">
        <title>Complex archaea that bridge the gap between prokaryotes and eukaryotes.</title>
        <authorList>
            <person name="Spang A."/>
            <person name="Saw J.H."/>
            <person name="Jorgensen S.L."/>
            <person name="Zaremba-Niedzwiedzka K."/>
            <person name="Martijn J."/>
            <person name="Lind A.E."/>
            <person name="van Eijk R."/>
            <person name="Schleper C."/>
            <person name="Guy L."/>
            <person name="Ettema T.J."/>
        </authorList>
    </citation>
    <scope>NUCLEOTIDE SEQUENCE</scope>
</reference>